<evidence type="ECO:0000313" key="2">
    <source>
        <dbReference type="Proteomes" id="UP000308901"/>
    </source>
</evidence>
<dbReference type="RefSeq" id="WP_138152578.1">
    <property type="nucleotide sequence ID" value="NZ_VANU01000003.1"/>
</dbReference>
<evidence type="ECO:0008006" key="3">
    <source>
        <dbReference type="Google" id="ProtNLM"/>
    </source>
</evidence>
<accession>A0A5R8Y1V4</accession>
<name>A0A5R8Y1V4_9BACT</name>
<dbReference type="AlphaFoldDB" id="A0A5R8Y1V4"/>
<sequence>MSNFLEPKVTKNYKDEIRHIGFELEFANIEIEDVLSILEKKFGFNIKKVNNYLFKIDSKYGDFILELDFELLTQQKIPKNIKELSKKIGIEIKEEDIENIEKIIGELSKDIVPYEISTPPLPLNEVSIIHKIIKELAKNHAKGTKYKIYYAFGLHINIEVISLDVKSLLSYTRAYLILQNYINKDAKIDLARKITPFIDNFKDEYIKYVLDKSYNPSIDEFIEDYLKFNPTRNRSLDLLPILTFINEDKVRAKLPEEKIKPRPAFHYRLSNSMIGKEGWEISEEWNRWILVENLANDKESLNFLAKEYLTHLDNIINLSTWEGKVESWLNH</sequence>
<comment type="caution">
    <text evidence="1">The sequence shown here is derived from an EMBL/GenBank/DDBJ whole genome shotgun (WGS) entry which is preliminary data.</text>
</comment>
<dbReference type="InterPro" id="IPR022025">
    <property type="entry name" value="Amidoligase_2"/>
</dbReference>
<dbReference type="EMBL" id="VANU01000003">
    <property type="protein sequence ID" value="TLP38583.1"/>
    <property type="molecule type" value="Genomic_DNA"/>
</dbReference>
<protein>
    <recommendedName>
        <fullName evidence="3">Amidoligase enzyme</fullName>
    </recommendedName>
</protein>
<proteinExistence type="predicted"/>
<dbReference type="OrthoDB" id="5597599at2"/>
<dbReference type="Pfam" id="PF12224">
    <property type="entry name" value="Amidoligase_2"/>
    <property type="match status" value="1"/>
</dbReference>
<dbReference type="Proteomes" id="UP000308901">
    <property type="component" value="Unassembled WGS sequence"/>
</dbReference>
<gene>
    <name evidence="1" type="ORF">FDK22_08980</name>
</gene>
<reference evidence="1 2" key="1">
    <citation type="submission" date="2019-05" db="EMBL/GenBank/DDBJ databases">
        <title>Arcobacter sp. nov., isolated from sea sediment.</title>
        <authorList>
            <person name="Kim W."/>
        </authorList>
    </citation>
    <scope>NUCLEOTIDE SEQUENCE [LARGE SCALE GENOMIC DNA]</scope>
    <source>
        <strain evidence="1 2">CAU 1517</strain>
    </source>
</reference>
<organism evidence="1 2">
    <name type="scientific">Arcobacter arenosus</name>
    <dbReference type="NCBI Taxonomy" id="2576037"/>
    <lineage>
        <taxon>Bacteria</taxon>
        <taxon>Pseudomonadati</taxon>
        <taxon>Campylobacterota</taxon>
        <taxon>Epsilonproteobacteria</taxon>
        <taxon>Campylobacterales</taxon>
        <taxon>Arcobacteraceae</taxon>
        <taxon>Arcobacter</taxon>
    </lineage>
</organism>
<evidence type="ECO:0000313" key="1">
    <source>
        <dbReference type="EMBL" id="TLP38583.1"/>
    </source>
</evidence>
<keyword evidence="2" id="KW-1185">Reference proteome</keyword>